<accession>K0AWI1</accession>
<sequence length="95" mass="10865">MLLHLGKDKVIPLKDIIAIIDAESAFKSEYTKEFFKIAEEDGFINSTNEEIKSYILTERSNKHKKGDLKSRQSIIYTSNISTVTLQKRAGFIENI</sequence>
<evidence type="ECO:0008006" key="3">
    <source>
        <dbReference type="Google" id="ProtNLM"/>
    </source>
</evidence>
<protein>
    <recommendedName>
        <fullName evidence="3">DUF370 domain-containing protein</fullName>
    </recommendedName>
</protein>
<dbReference type="AlphaFoldDB" id="K0AWI1"/>
<dbReference type="Proteomes" id="UP000006094">
    <property type="component" value="Chromosome"/>
</dbReference>
<dbReference type="EMBL" id="CP003326">
    <property type="protein sequence ID" value="AFS77090.1"/>
    <property type="molecule type" value="Genomic_DNA"/>
</dbReference>
<dbReference type="InterPro" id="IPR007169">
    <property type="entry name" value="RemA-like"/>
</dbReference>
<proteinExistence type="predicted"/>
<evidence type="ECO:0000313" key="2">
    <source>
        <dbReference type="Proteomes" id="UP000006094"/>
    </source>
</evidence>
<dbReference type="RefSeq" id="WP_014966227.1">
    <property type="nucleotide sequence ID" value="NC_018664.1"/>
</dbReference>
<evidence type="ECO:0000313" key="1">
    <source>
        <dbReference type="EMBL" id="AFS77090.1"/>
    </source>
</evidence>
<dbReference type="NCBIfam" id="NF046065">
    <property type="entry name" value="MtxRegRemB"/>
    <property type="match status" value="1"/>
</dbReference>
<dbReference type="Pfam" id="PF04025">
    <property type="entry name" value="RemA-like"/>
    <property type="match status" value="1"/>
</dbReference>
<dbReference type="OrthoDB" id="9811390at2"/>
<organism evidence="1 2">
    <name type="scientific">Gottschalkia acidurici (strain ATCC 7906 / DSM 604 / BCRC 14475 / CIP 104303 / KCTC 5404 / NCIMB 10678 / 9a)</name>
    <name type="common">Clostridium acidurici</name>
    <dbReference type="NCBI Taxonomy" id="1128398"/>
    <lineage>
        <taxon>Bacteria</taxon>
        <taxon>Bacillati</taxon>
        <taxon>Bacillota</taxon>
        <taxon>Tissierellia</taxon>
        <taxon>Tissierellales</taxon>
        <taxon>Gottschalkiaceae</taxon>
        <taxon>Gottschalkia</taxon>
    </lineage>
</organism>
<keyword evidence="2" id="KW-1185">Reference proteome</keyword>
<name>K0AWI1_GOTA9</name>
<dbReference type="KEGG" id="cad:Curi_c00050"/>
<dbReference type="STRING" id="1128398.Curi_c00050"/>
<dbReference type="eggNOG" id="ENOG5032Y6E">
    <property type="taxonomic scope" value="Bacteria"/>
</dbReference>
<dbReference type="HOGENOM" id="CLU_173118_0_0_9"/>
<gene>
    <name evidence="1" type="ordered locus">Curi_c00050</name>
</gene>
<reference evidence="1 2" key="1">
    <citation type="journal article" date="2012" name="PLoS ONE">
        <title>The purine-utilizing bacterium Clostridium acidurici 9a: a genome-guided metabolic reconsideration.</title>
        <authorList>
            <person name="Hartwich K."/>
            <person name="Poehlein A."/>
            <person name="Daniel R."/>
        </authorList>
    </citation>
    <scope>NUCLEOTIDE SEQUENCE [LARGE SCALE GENOMIC DNA]</scope>
    <source>
        <strain evidence="2">ATCC 7906 / DSM 604 / BCRC 14475 / CIP 104303 / KCTC 5404 / NCIMB 10678 / 9a</strain>
    </source>
</reference>